<sequence>MRIGSFNLQNLRLRGRGLDGAHDHDTPDRPEPRTDQTDRRLGAQVIGALRADVLALQEVFDQATLDHFHDAFLRPAGVPAYPHRHCLPGNDGRGQDVALLSRIAPLRVGSHASLRPADLGLDAPPGYHPDTPIFRRDCLEVALPGVTLFICHFKAPGPDPETAWPVRRQEALAVRHLVQESGAENWLILGDLNEPATPANDPATAPVLPPFSVDLMARRPRGARWSAHDPWDDVYWRADALLASPALARAYPDALPEMHREGLSLEARRHTGAHLAQVGHHRPHASDHAALVIDLPGLGPVV</sequence>
<dbReference type="EMBL" id="JAMQGO010000007">
    <property type="protein sequence ID" value="MCM2562766.1"/>
    <property type="molecule type" value="Genomic_DNA"/>
</dbReference>
<keyword evidence="2" id="KW-1185">Reference proteome</keyword>
<evidence type="ECO:0000313" key="1">
    <source>
        <dbReference type="EMBL" id="MCM2562766.1"/>
    </source>
</evidence>
<reference evidence="1" key="1">
    <citation type="submission" date="2022-06" db="EMBL/GenBank/DDBJ databases">
        <title>Lutimaribacter sp. EGI FJ00013, a novel bacterium isolated from a salt lake sediment enrichment.</title>
        <authorList>
            <person name="Gao L."/>
            <person name="Fang B.-Z."/>
            <person name="Li W.-J."/>
        </authorList>
    </citation>
    <scope>NUCLEOTIDE SEQUENCE</scope>
    <source>
        <strain evidence="1">EGI FJ00013</strain>
    </source>
</reference>
<proteinExistence type="predicted"/>
<name>A0ACC5ZWS1_9RHOB</name>
<evidence type="ECO:0000313" key="2">
    <source>
        <dbReference type="Proteomes" id="UP001203036"/>
    </source>
</evidence>
<comment type="caution">
    <text evidence="1">The sequence shown here is derived from an EMBL/GenBank/DDBJ whole genome shotgun (WGS) entry which is preliminary data.</text>
</comment>
<organism evidence="1 2">
    <name type="scientific">Lutimaribacter degradans</name>
    <dbReference type="NCBI Taxonomy" id="2945989"/>
    <lineage>
        <taxon>Bacteria</taxon>
        <taxon>Pseudomonadati</taxon>
        <taxon>Pseudomonadota</taxon>
        <taxon>Alphaproteobacteria</taxon>
        <taxon>Rhodobacterales</taxon>
        <taxon>Roseobacteraceae</taxon>
        <taxon>Lutimaribacter</taxon>
    </lineage>
</organism>
<protein>
    <submittedName>
        <fullName evidence="1">Endonuclease/exonuclease/phosphatase family protein</fullName>
    </submittedName>
</protein>
<keyword evidence="1" id="KW-0540">Nuclease</keyword>
<keyword evidence="1" id="KW-0378">Hydrolase</keyword>
<accession>A0ACC5ZWS1</accession>
<keyword evidence="1" id="KW-0255">Endonuclease</keyword>
<gene>
    <name evidence="1" type="ORF">M8744_11490</name>
</gene>
<dbReference type="Proteomes" id="UP001203036">
    <property type="component" value="Unassembled WGS sequence"/>
</dbReference>